<dbReference type="InterPro" id="IPR007838">
    <property type="entry name" value="Cell_div_ZapA-like"/>
</dbReference>
<comment type="function">
    <text evidence="9">Activator of cell division through the inhibition of FtsZ GTPase activity, therefore promoting FtsZ assembly into bundles of protofilaments necessary for the formation of the division Z ring. It is recruited early at mid-cell but it is not essential for cell division.</text>
</comment>
<organism evidence="12 13">
    <name type="scientific">Thalassomonas actiniarum</name>
    <dbReference type="NCBI Taxonomy" id="485447"/>
    <lineage>
        <taxon>Bacteria</taxon>
        <taxon>Pseudomonadati</taxon>
        <taxon>Pseudomonadota</taxon>
        <taxon>Gammaproteobacteria</taxon>
        <taxon>Alteromonadales</taxon>
        <taxon>Colwelliaceae</taxon>
        <taxon>Thalassomonas</taxon>
    </lineage>
</organism>
<dbReference type="RefSeq" id="WP_044833032.1">
    <property type="nucleotide sequence ID" value="NZ_CP059735.1"/>
</dbReference>
<evidence type="ECO:0000256" key="6">
    <source>
        <dbReference type="ARBA" id="ARBA00023054"/>
    </source>
</evidence>
<evidence type="ECO:0000313" key="13">
    <source>
        <dbReference type="Proteomes" id="UP000032568"/>
    </source>
</evidence>
<reference evidence="12 13" key="1">
    <citation type="journal article" date="2015" name="Genome Announc.">
        <title>Draft Genome Sequences of Marine Isolates of Thalassomonas viridans and Thalassomonas actiniarum.</title>
        <authorList>
            <person name="Olonade I."/>
            <person name="van Zyl L.J."/>
            <person name="Trindade M."/>
        </authorList>
    </citation>
    <scope>NUCLEOTIDE SEQUENCE [LARGE SCALE GENOMIC DNA]</scope>
    <source>
        <strain evidence="12 13">A5K-106</strain>
    </source>
</reference>
<dbReference type="AlphaFoldDB" id="A0AAE9YS84"/>
<dbReference type="Gene3D" id="3.30.160.880">
    <property type="entry name" value="Cell division protein ZapA protomer, N-terminal domain"/>
    <property type="match status" value="1"/>
</dbReference>
<keyword evidence="6" id="KW-0175">Coiled coil</keyword>
<comment type="subunit">
    <text evidence="10">Homodimer. Interacts with FtsZ.</text>
</comment>
<comment type="similarity">
    <text evidence="2">Belongs to the ZapA family. Type 1 subfamily.</text>
</comment>
<evidence type="ECO:0000256" key="9">
    <source>
        <dbReference type="ARBA" id="ARBA00024910"/>
    </source>
</evidence>
<gene>
    <name evidence="12" type="ORF">SG35_025705</name>
</gene>
<evidence type="ECO:0000256" key="8">
    <source>
        <dbReference type="ARBA" id="ARBA00023306"/>
    </source>
</evidence>
<reference evidence="12 13" key="2">
    <citation type="journal article" date="2022" name="Mar. Drugs">
        <title>Bioassay-Guided Fractionation Leads to the Detection of Cholic Acid Generated by the Rare Thalassomonas sp.</title>
        <authorList>
            <person name="Pheiffer F."/>
            <person name="Schneider Y.K."/>
            <person name="Hansen E.H."/>
            <person name="Andersen J.H."/>
            <person name="Isaksson J."/>
            <person name="Busche T."/>
            <person name="R C."/>
            <person name="Kalinowski J."/>
            <person name="Zyl L.V."/>
            <person name="Trindade M."/>
        </authorList>
    </citation>
    <scope>NUCLEOTIDE SEQUENCE [LARGE SCALE GENOMIC DNA]</scope>
    <source>
        <strain evidence="12 13">A5K-106</strain>
    </source>
</reference>
<dbReference type="GO" id="GO:0000921">
    <property type="term" value="P:septin ring assembly"/>
    <property type="evidence" value="ECO:0007669"/>
    <property type="project" value="TreeGrafter"/>
</dbReference>
<dbReference type="GO" id="GO:0030428">
    <property type="term" value="C:cell septum"/>
    <property type="evidence" value="ECO:0007669"/>
    <property type="project" value="TreeGrafter"/>
</dbReference>
<dbReference type="PANTHER" id="PTHR34981:SF1">
    <property type="entry name" value="CELL DIVISION PROTEIN ZAPA"/>
    <property type="match status" value="1"/>
</dbReference>
<dbReference type="EMBL" id="CP059735">
    <property type="protein sequence ID" value="WDD98606.1"/>
    <property type="molecule type" value="Genomic_DNA"/>
</dbReference>
<keyword evidence="7" id="KW-0717">Septation</keyword>
<evidence type="ECO:0000256" key="2">
    <source>
        <dbReference type="ARBA" id="ARBA00010074"/>
    </source>
</evidence>
<evidence type="ECO:0000256" key="10">
    <source>
        <dbReference type="ARBA" id="ARBA00026068"/>
    </source>
</evidence>
<evidence type="ECO:0000256" key="11">
    <source>
        <dbReference type="ARBA" id="ARBA00033158"/>
    </source>
</evidence>
<keyword evidence="4" id="KW-0963">Cytoplasm</keyword>
<accession>A0AAE9YS84</accession>
<dbReference type="GO" id="GO:0005829">
    <property type="term" value="C:cytosol"/>
    <property type="evidence" value="ECO:0007669"/>
    <property type="project" value="TreeGrafter"/>
</dbReference>
<dbReference type="GO" id="GO:0032153">
    <property type="term" value="C:cell division site"/>
    <property type="evidence" value="ECO:0007669"/>
    <property type="project" value="TreeGrafter"/>
</dbReference>
<dbReference type="Proteomes" id="UP000032568">
    <property type="component" value="Chromosome"/>
</dbReference>
<evidence type="ECO:0000256" key="3">
    <source>
        <dbReference type="ARBA" id="ARBA00015195"/>
    </source>
</evidence>
<dbReference type="InterPro" id="IPR036192">
    <property type="entry name" value="Cell_div_ZapA-like_sf"/>
</dbReference>
<sequence length="95" mass="10108">MPADNSRGICVEIMGKQHQFACPADQEEGLKQAATNLDVMFRDIKQQSGMASNERALLVAALNLSHQLLSANNKIDACQQRLGALAASLKAAANA</sequence>
<keyword evidence="5 12" id="KW-0132">Cell division</keyword>
<dbReference type="SUPFAM" id="SSF102829">
    <property type="entry name" value="Cell division protein ZapA-like"/>
    <property type="match status" value="1"/>
</dbReference>
<evidence type="ECO:0000256" key="7">
    <source>
        <dbReference type="ARBA" id="ARBA00023210"/>
    </source>
</evidence>
<keyword evidence="8" id="KW-0131">Cell cycle</keyword>
<evidence type="ECO:0000256" key="5">
    <source>
        <dbReference type="ARBA" id="ARBA00022618"/>
    </source>
</evidence>
<dbReference type="GO" id="GO:0000917">
    <property type="term" value="P:division septum assembly"/>
    <property type="evidence" value="ECO:0007669"/>
    <property type="project" value="UniProtKB-KW"/>
</dbReference>
<dbReference type="GO" id="GO:0043093">
    <property type="term" value="P:FtsZ-dependent cytokinesis"/>
    <property type="evidence" value="ECO:0007669"/>
    <property type="project" value="TreeGrafter"/>
</dbReference>
<dbReference type="Pfam" id="PF05164">
    <property type="entry name" value="ZapA"/>
    <property type="match status" value="1"/>
</dbReference>
<evidence type="ECO:0000256" key="1">
    <source>
        <dbReference type="ARBA" id="ARBA00004496"/>
    </source>
</evidence>
<proteinExistence type="inferred from homology"/>
<evidence type="ECO:0000256" key="4">
    <source>
        <dbReference type="ARBA" id="ARBA00022490"/>
    </source>
</evidence>
<keyword evidence="13" id="KW-1185">Reference proteome</keyword>
<dbReference type="InterPro" id="IPR042233">
    <property type="entry name" value="Cell_div_ZapA_N"/>
</dbReference>
<dbReference type="PANTHER" id="PTHR34981">
    <property type="entry name" value="CELL DIVISION PROTEIN ZAPA"/>
    <property type="match status" value="1"/>
</dbReference>
<protein>
    <recommendedName>
        <fullName evidence="3">Cell division protein ZapA</fullName>
    </recommendedName>
    <alternativeName>
        <fullName evidence="11">Z ring-associated protein ZapA</fullName>
    </alternativeName>
</protein>
<evidence type="ECO:0000313" key="12">
    <source>
        <dbReference type="EMBL" id="WDD98606.1"/>
    </source>
</evidence>
<dbReference type="KEGG" id="tact:SG35_025705"/>
<comment type="subcellular location">
    <subcellularLocation>
        <location evidence="1">Cytoplasm</location>
    </subcellularLocation>
</comment>
<name>A0AAE9YS84_9GAMM</name>